<dbReference type="InterPro" id="IPR001268">
    <property type="entry name" value="NADH_UbQ_OxRdtase_30kDa_su"/>
</dbReference>
<dbReference type="InterPro" id="IPR037232">
    <property type="entry name" value="NADH_quin_OxRdtase_su_C/D-like"/>
</dbReference>
<feature type="domain" description="NADH:ubiquinone oxidoreductase 30kDa subunit" evidence="2">
    <location>
        <begin position="27"/>
        <end position="144"/>
    </location>
</feature>
<dbReference type="PANTHER" id="PTHR10884:SF14">
    <property type="entry name" value="NADH DEHYDROGENASE [UBIQUINONE] IRON-SULFUR PROTEIN 3, MITOCHONDRIAL"/>
    <property type="match status" value="1"/>
</dbReference>
<sequence length="150" mass="17804">MSSSLQLLRERFPQIEVMEKNPRRLYIRIPREQLTATARFLHEERGMRLSICTGIDTREGFEVLYHFSEDSTGIIYTLKVLVPKDDPKVESLGSWFPAAQWIEREMHELLGIDFVGHPNLIPLLTSDTDWEPDRRPLRRDYERRNEAHER</sequence>
<evidence type="ECO:0000313" key="3">
    <source>
        <dbReference type="EMBL" id="HEA87029.1"/>
    </source>
</evidence>
<accession>A0A7C3EV46</accession>
<dbReference type="EMBL" id="DSTU01000005">
    <property type="protein sequence ID" value="HFJ53888.1"/>
    <property type="molecule type" value="Genomic_DNA"/>
</dbReference>
<dbReference type="GO" id="GO:0008137">
    <property type="term" value="F:NADH dehydrogenase (ubiquinone) activity"/>
    <property type="evidence" value="ECO:0007669"/>
    <property type="project" value="InterPro"/>
</dbReference>
<comment type="caution">
    <text evidence="4">The sequence shown here is derived from an EMBL/GenBank/DDBJ whole genome shotgun (WGS) entry which is preliminary data.</text>
</comment>
<protein>
    <submittedName>
        <fullName evidence="4">NADH-quinone oxidoreductase subunit C</fullName>
    </submittedName>
</protein>
<organism evidence="4">
    <name type="scientific">candidate division WOR-3 bacterium</name>
    <dbReference type="NCBI Taxonomy" id="2052148"/>
    <lineage>
        <taxon>Bacteria</taxon>
        <taxon>Bacteria division WOR-3</taxon>
    </lineage>
</organism>
<dbReference type="SUPFAM" id="SSF143243">
    <property type="entry name" value="Nqo5-like"/>
    <property type="match status" value="1"/>
</dbReference>
<gene>
    <name evidence="3" type="ORF">ENP94_03355</name>
    <name evidence="4" type="ORF">ENS16_04275</name>
</gene>
<proteinExistence type="inferred from homology"/>
<name>A0A7C3EV46_UNCW3</name>
<comment type="similarity">
    <text evidence="1">Belongs to the complex I 30 kDa subunit family.</text>
</comment>
<evidence type="ECO:0000256" key="1">
    <source>
        <dbReference type="ARBA" id="ARBA00007569"/>
    </source>
</evidence>
<evidence type="ECO:0000313" key="4">
    <source>
        <dbReference type="EMBL" id="HFJ53888.1"/>
    </source>
</evidence>
<evidence type="ECO:0000259" key="2">
    <source>
        <dbReference type="Pfam" id="PF00329"/>
    </source>
</evidence>
<dbReference type="Gene3D" id="3.30.460.80">
    <property type="entry name" value="NADH:ubiquinone oxidoreductase, 30kDa subunit"/>
    <property type="match status" value="1"/>
</dbReference>
<dbReference type="Pfam" id="PF00329">
    <property type="entry name" value="Complex1_30kDa"/>
    <property type="match status" value="1"/>
</dbReference>
<reference evidence="4" key="1">
    <citation type="journal article" date="2020" name="mSystems">
        <title>Genome- and Community-Level Interaction Insights into Carbon Utilization and Element Cycling Functions of Hydrothermarchaeota in Hydrothermal Sediment.</title>
        <authorList>
            <person name="Zhou Z."/>
            <person name="Liu Y."/>
            <person name="Xu W."/>
            <person name="Pan J."/>
            <person name="Luo Z.H."/>
            <person name="Li M."/>
        </authorList>
    </citation>
    <scope>NUCLEOTIDE SEQUENCE [LARGE SCALE GENOMIC DNA]</scope>
    <source>
        <strain evidence="3">SpSt-265</strain>
        <strain evidence="4">SpSt-465</strain>
    </source>
</reference>
<dbReference type="EMBL" id="DSLG01000004">
    <property type="protein sequence ID" value="HEA87029.1"/>
    <property type="molecule type" value="Genomic_DNA"/>
</dbReference>
<dbReference type="PANTHER" id="PTHR10884">
    <property type="entry name" value="NADH DEHYDROGENASE UBIQUINONE IRON-SULFUR PROTEIN 3"/>
    <property type="match status" value="1"/>
</dbReference>
<dbReference type="AlphaFoldDB" id="A0A7C3EV46"/>